<keyword evidence="2" id="KW-1185">Reference proteome</keyword>
<evidence type="ECO:0000313" key="1">
    <source>
        <dbReference type="EMBL" id="KAK7342293.1"/>
    </source>
</evidence>
<comment type="caution">
    <text evidence="1">The sequence shown here is derived from an EMBL/GenBank/DDBJ whole genome shotgun (WGS) entry which is preliminary data.</text>
</comment>
<evidence type="ECO:0000313" key="2">
    <source>
        <dbReference type="Proteomes" id="UP001374584"/>
    </source>
</evidence>
<reference evidence="1 2" key="1">
    <citation type="submission" date="2024-01" db="EMBL/GenBank/DDBJ databases">
        <title>The genomes of 5 underutilized Papilionoideae crops provide insights into root nodulation and disease resistanc.</title>
        <authorList>
            <person name="Jiang F."/>
        </authorList>
    </citation>
    <scope>NUCLEOTIDE SEQUENCE [LARGE SCALE GENOMIC DNA]</scope>
    <source>
        <strain evidence="1">JINMINGXINNONG_FW02</strain>
        <tissue evidence="1">Leaves</tissue>
    </source>
</reference>
<name>A0AAN9LZ44_PHACN</name>
<organism evidence="1 2">
    <name type="scientific">Phaseolus coccineus</name>
    <name type="common">Scarlet runner bean</name>
    <name type="synonym">Phaseolus multiflorus</name>
    <dbReference type="NCBI Taxonomy" id="3886"/>
    <lineage>
        <taxon>Eukaryota</taxon>
        <taxon>Viridiplantae</taxon>
        <taxon>Streptophyta</taxon>
        <taxon>Embryophyta</taxon>
        <taxon>Tracheophyta</taxon>
        <taxon>Spermatophyta</taxon>
        <taxon>Magnoliopsida</taxon>
        <taxon>eudicotyledons</taxon>
        <taxon>Gunneridae</taxon>
        <taxon>Pentapetalae</taxon>
        <taxon>rosids</taxon>
        <taxon>fabids</taxon>
        <taxon>Fabales</taxon>
        <taxon>Fabaceae</taxon>
        <taxon>Papilionoideae</taxon>
        <taxon>50 kb inversion clade</taxon>
        <taxon>NPAAA clade</taxon>
        <taxon>indigoferoid/millettioid clade</taxon>
        <taxon>Phaseoleae</taxon>
        <taxon>Phaseolus</taxon>
    </lineage>
</organism>
<dbReference type="EMBL" id="JAYMYR010000009">
    <property type="protein sequence ID" value="KAK7342293.1"/>
    <property type="molecule type" value="Genomic_DNA"/>
</dbReference>
<protein>
    <submittedName>
        <fullName evidence="1">Uncharacterized protein</fullName>
    </submittedName>
</protein>
<accession>A0AAN9LZ44</accession>
<sequence length="67" mass="7341">MGRDLPRVRFPGEMEMPNQVAKNHRFRRGNEFRKDLIPSDIESVGGISAAISAVGVGGLNAIRKAHL</sequence>
<proteinExistence type="predicted"/>
<gene>
    <name evidence="1" type="ORF">VNO80_25240</name>
</gene>
<dbReference type="Proteomes" id="UP001374584">
    <property type="component" value="Unassembled WGS sequence"/>
</dbReference>
<dbReference type="AlphaFoldDB" id="A0AAN9LZ44"/>